<reference evidence="2 3" key="1">
    <citation type="submission" date="2015-11" db="EMBL/GenBank/DDBJ databases">
        <title>Draft Genome Sequence of the Strain BR 10303 (Bradyrhizobium sp.) isolated from nodules of Centrolobium paraense.</title>
        <authorList>
            <person name="Zelli J.E."/>
            <person name="Simoes-Araujo J.L."/>
            <person name="Barauna A.C."/>
            <person name="Silva K."/>
        </authorList>
    </citation>
    <scope>NUCLEOTIDE SEQUENCE [LARGE SCALE GENOMIC DNA]</scope>
    <source>
        <strain evidence="2 3">BR 10303</strain>
    </source>
</reference>
<keyword evidence="1" id="KW-0472">Membrane</keyword>
<keyword evidence="1" id="KW-1133">Transmembrane helix</keyword>
<accession>A0A109JPZ7</accession>
<dbReference type="AlphaFoldDB" id="A0A109JPZ7"/>
<dbReference type="EMBL" id="LNCU01000081">
    <property type="protein sequence ID" value="KWV52830.1"/>
    <property type="molecule type" value="Genomic_DNA"/>
</dbReference>
<feature type="transmembrane region" description="Helical" evidence="1">
    <location>
        <begin position="12"/>
        <end position="32"/>
    </location>
</feature>
<feature type="transmembrane region" description="Helical" evidence="1">
    <location>
        <begin position="224"/>
        <end position="241"/>
    </location>
</feature>
<dbReference type="Pfam" id="PF14023">
    <property type="entry name" value="Bestrophin-like"/>
    <property type="match status" value="1"/>
</dbReference>
<protein>
    <recommendedName>
        <fullName evidence="4">DUF4239 domain-containing protein</fullName>
    </recommendedName>
</protein>
<evidence type="ECO:0008006" key="4">
    <source>
        <dbReference type="Google" id="ProtNLM"/>
    </source>
</evidence>
<sequence>MFIFFHQLPLPQMFVAVLLVSLSVCWLIIGAVRTVVRLAGFGPTEMLPIRDSIIGACTTIFALIVAFSAAGIWNDGLNARNTVQREADALENASVLAAGLPAEVRTAIRSDIRAYATSVMTTDWPEMAKGGTLEDPVFGQSENILVTMIEFLSHQPPSLDQQPIFSALLNQILAARNARIARLAASNSGITWAQWIAMFIISTSALTAIAICNTHSLRMQVTATHLYVLVASAAYFVILAHDRPFIGSISIKPIAFQSLIASEAREPSSGENN</sequence>
<feature type="transmembrane region" description="Helical" evidence="1">
    <location>
        <begin position="53"/>
        <end position="73"/>
    </location>
</feature>
<organism evidence="2 3">
    <name type="scientific">Bradyrhizobium macuxiense</name>
    <dbReference type="NCBI Taxonomy" id="1755647"/>
    <lineage>
        <taxon>Bacteria</taxon>
        <taxon>Pseudomonadati</taxon>
        <taxon>Pseudomonadota</taxon>
        <taxon>Alphaproteobacteria</taxon>
        <taxon>Hyphomicrobiales</taxon>
        <taxon>Nitrobacteraceae</taxon>
        <taxon>Bradyrhizobium</taxon>
    </lineage>
</organism>
<dbReference type="Proteomes" id="UP000057737">
    <property type="component" value="Unassembled WGS sequence"/>
</dbReference>
<keyword evidence="3" id="KW-1185">Reference proteome</keyword>
<evidence type="ECO:0000313" key="3">
    <source>
        <dbReference type="Proteomes" id="UP000057737"/>
    </source>
</evidence>
<gene>
    <name evidence="2" type="ORF">AS156_09240</name>
</gene>
<comment type="caution">
    <text evidence="2">The sequence shown here is derived from an EMBL/GenBank/DDBJ whole genome shotgun (WGS) entry which is preliminary data.</text>
</comment>
<feature type="transmembrane region" description="Helical" evidence="1">
    <location>
        <begin position="192"/>
        <end position="212"/>
    </location>
</feature>
<evidence type="ECO:0000313" key="2">
    <source>
        <dbReference type="EMBL" id="KWV52830.1"/>
    </source>
</evidence>
<name>A0A109JPZ7_9BRAD</name>
<dbReference type="InterPro" id="IPR025333">
    <property type="entry name" value="DUF4239"/>
</dbReference>
<proteinExistence type="predicted"/>
<keyword evidence="1" id="KW-0812">Transmembrane</keyword>
<evidence type="ECO:0000256" key="1">
    <source>
        <dbReference type="SAM" id="Phobius"/>
    </source>
</evidence>